<dbReference type="Gene3D" id="3.90.810.10">
    <property type="entry name" value="CRIB domain"/>
    <property type="match status" value="1"/>
</dbReference>
<evidence type="ECO:0000313" key="10">
    <source>
        <dbReference type="Proteomes" id="UP001497453"/>
    </source>
</evidence>
<evidence type="ECO:0000256" key="4">
    <source>
        <dbReference type="ARBA" id="ARBA00022741"/>
    </source>
</evidence>
<feature type="domain" description="CRIB" evidence="8">
    <location>
        <begin position="117"/>
        <end position="150"/>
    </location>
</feature>
<feature type="compositionally biased region" description="Basic and acidic residues" evidence="7">
    <location>
        <begin position="265"/>
        <end position="274"/>
    </location>
</feature>
<reference evidence="10" key="1">
    <citation type="submission" date="2024-04" db="EMBL/GenBank/DDBJ databases">
        <authorList>
            <person name="Shaw F."/>
            <person name="Minotto A."/>
        </authorList>
    </citation>
    <scope>NUCLEOTIDE SEQUENCE [LARGE SCALE GENOMIC DNA]</scope>
</reference>
<keyword evidence="5" id="KW-0418">Kinase</keyword>
<keyword evidence="10" id="KW-1185">Reference proteome</keyword>
<name>A0ABP1DPZ6_9APHY</name>
<feature type="region of interest" description="Disordered" evidence="7">
    <location>
        <begin position="265"/>
        <end position="365"/>
    </location>
</feature>
<evidence type="ECO:0000256" key="1">
    <source>
        <dbReference type="ARBA" id="ARBA00012513"/>
    </source>
</evidence>
<evidence type="ECO:0000259" key="8">
    <source>
        <dbReference type="SMART" id="SM00285"/>
    </source>
</evidence>
<feature type="compositionally biased region" description="Acidic residues" evidence="7">
    <location>
        <begin position="330"/>
        <end position="339"/>
    </location>
</feature>
<dbReference type="SMART" id="SM00285">
    <property type="entry name" value="PBD"/>
    <property type="match status" value="1"/>
</dbReference>
<feature type="compositionally biased region" description="Polar residues" evidence="7">
    <location>
        <begin position="7"/>
        <end position="39"/>
    </location>
</feature>
<feature type="compositionally biased region" description="Basic residues" evidence="7">
    <location>
        <begin position="518"/>
        <end position="533"/>
    </location>
</feature>
<feature type="region of interest" description="Disordered" evidence="7">
    <location>
        <begin position="446"/>
        <end position="483"/>
    </location>
</feature>
<dbReference type="Proteomes" id="UP001497453">
    <property type="component" value="Chromosome 5"/>
</dbReference>
<evidence type="ECO:0000256" key="5">
    <source>
        <dbReference type="ARBA" id="ARBA00022777"/>
    </source>
</evidence>
<evidence type="ECO:0000256" key="7">
    <source>
        <dbReference type="SAM" id="MobiDB-lite"/>
    </source>
</evidence>
<feature type="compositionally biased region" description="Basic and acidic residues" evidence="7">
    <location>
        <begin position="458"/>
        <end position="467"/>
    </location>
</feature>
<protein>
    <recommendedName>
        <fullName evidence="1">non-specific serine/threonine protein kinase</fullName>
        <ecNumber evidence="1">2.7.11.1</ecNumber>
    </recommendedName>
</protein>
<feature type="region of interest" description="Disordered" evidence="7">
    <location>
        <begin position="506"/>
        <end position="551"/>
    </location>
</feature>
<gene>
    <name evidence="9" type="ORF">GFSPODELE1_LOCUS7046</name>
</gene>
<dbReference type="InterPro" id="IPR036936">
    <property type="entry name" value="CRIB_dom_sf"/>
</dbReference>
<organism evidence="9 10">
    <name type="scientific">Somion occarium</name>
    <dbReference type="NCBI Taxonomy" id="3059160"/>
    <lineage>
        <taxon>Eukaryota</taxon>
        <taxon>Fungi</taxon>
        <taxon>Dikarya</taxon>
        <taxon>Basidiomycota</taxon>
        <taxon>Agaricomycotina</taxon>
        <taxon>Agaricomycetes</taxon>
        <taxon>Polyporales</taxon>
        <taxon>Cerrenaceae</taxon>
        <taxon>Somion</taxon>
    </lineage>
</organism>
<dbReference type="InterPro" id="IPR000095">
    <property type="entry name" value="CRIB_dom"/>
</dbReference>
<keyword evidence="3" id="KW-0808">Transferase</keyword>
<dbReference type="InterPro" id="IPR033923">
    <property type="entry name" value="PAK_BD"/>
</dbReference>
<evidence type="ECO:0000313" key="9">
    <source>
        <dbReference type="EMBL" id="CAL1708837.1"/>
    </source>
</evidence>
<dbReference type="EC" id="2.7.11.1" evidence="1"/>
<feature type="compositionally biased region" description="Acidic residues" evidence="7">
    <location>
        <begin position="298"/>
        <end position="322"/>
    </location>
</feature>
<keyword evidence="6" id="KW-0067">ATP-binding</keyword>
<sequence length="840" mass="93240">MSHGRLTPTSSPHLKGSSTLPCIRNSLQKPAPSQKQSLPSKAVDTSAKILEHDSFAANSNSTSNMMSGTAPPPHPSWANTTTLHDIYITPNQQAHHRLSNPVSLPAEAAFYSNLTDPPLDPVHLTHMGFNSSTGEFTGLPKEWQQLLQKSSISKSEQEKDSQVVMGIVKFYQEGQGDTSVWDKMGTVPAPAPAPFAGDGLQHPYDLVGLVDAGMGGASPWFETVVSPPPCPNPVCSPAESISTSLLSSAPYPNDMLPIINNEHEHEHEHGHKDELEDEDKPEDMDNHKDDEQEKDKDDEQEQDKDDKDLEEEQEKDNEDMEEEQKQEQDKLEDEVEDELEDRRSSAVDKGKSIEWHPPTPPMSPIVTLSHCSRVEVLLPKWPYSLSKLRMFGTTDAMPSGIKNPLSIQASADNQEFEGRSGGHRRMTSVHKEIHQIVADSYMHAHPETSVSGSDYEETNAKQHDGHQHYAKGGHLTSDTEEEDDLLDQELADNIAADEMVVQPCTCQSSMEMMGRTASKLKRNGKPRRSKGKQRALPQVEHNESDLQTLDEGPEGCDEVKHLDELNSPNSDWKKIPGPLSAEAKSKIATFSEDIRRHAEHLACKFRKATCSVMLQAGLGVRPSWGVNHMNQFHIWYAAHHPKPDDKEKNLSNKDPSKARIPLITDEQNVPLFVLGQVATWLKKAKVPDSIVYGLSNDQETGDEEDQESHGAKHLREEEEMDDRELTYPLAEARARHSQHRQPSAHTLHQDHQPGPPLHSLRPPSPSAECSAKHPHPNGDDDILDIDMQEHPLPEVRTPSRAHSQAPRAASAPHQMLPQGQLDRPQAHHLPSQASALGPPI</sequence>
<proteinExistence type="predicted"/>
<feature type="compositionally biased region" description="Basic and acidic residues" evidence="7">
    <location>
        <begin position="283"/>
        <end position="297"/>
    </location>
</feature>
<feature type="compositionally biased region" description="Low complexity" evidence="7">
    <location>
        <begin position="57"/>
        <end position="69"/>
    </location>
</feature>
<feature type="region of interest" description="Disordered" evidence="7">
    <location>
        <begin position="695"/>
        <end position="840"/>
    </location>
</feature>
<dbReference type="CDD" id="cd01093">
    <property type="entry name" value="CRIB_PAK_like"/>
    <property type="match status" value="1"/>
</dbReference>
<evidence type="ECO:0000256" key="6">
    <source>
        <dbReference type="ARBA" id="ARBA00022840"/>
    </source>
</evidence>
<evidence type="ECO:0000256" key="3">
    <source>
        <dbReference type="ARBA" id="ARBA00022679"/>
    </source>
</evidence>
<accession>A0ABP1DPZ6</accession>
<feature type="compositionally biased region" description="Basic and acidic residues" evidence="7">
    <location>
        <begin position="340"/>
        <end position="354"/>
    </location>
</feature>
<dbReference type="Pfam" id="PF00786">
    <property type="entry name" value="PBD"/>
    <property type="match status" value="1"/>
</dbReference>
<feature type="compositionally biased region" description="Basic and acidic residues" evidence="7">
    <location>
        <begin position="707"/>
        <end position="716"/>
    </location>
</feature>
<feature type="region of interest" description="Disordered" evidence="7">
    <location>
        <begin position="1"/>
        <end position="44"/>
    </location>
</feature>
<keyword evidence="4" id="KW-0547">Nucleotide-binding</keyword>
<dbReference type="EMBL" id="OZ037948">
    <property type="protein sequence ID" value="CAL1708837.1"/>
    <property type="molecule type" value="Genomic_DNA"/>
</dbReference>
<feature type="region of interest" description="Disordered" evidence="7">
    <location>
        <begin position="57"/>
        <end position="77"/>
    </location>
</feature>
<keyword evidence="2" id="KW-0723">Serine/threonine-protein kinase</keyword>
<evidence type="ECO:0000256" key="2">
    <source>
        <dbReference type="ARBA" id="ARBA00022527"/>
    </source>
</evidence>